<dbReference type="RefSeq" id="WP_146355133.1">
    <property type="nucleotide sequence ID" value="NZ_VOIR01000011.1"/>
</dbReference>
<evidence type="ECO:0000313" key="2">
    <source>
        <dbReference type="EMBL" id="KAA6436407.1"/>
    </source>
</evidence>
<evidence type="ECO:0000256" key="1">
    <source>
        <dbReference type="SAM" id="MobiDB-lite"/>
    </source>
</evidence>
<accession>A0A5M8QJS1</accession>
<name>A0A5M8QJS1_9MICO</name>
<feature type="region of interest" description="Disordered" evidence="1">
    <location>
        <begin position="294"/>
        <end position="313"/>
    </location>
</feature>
<dbReference type="OrthoDB" id="9778690at2"/>
<evidence type="ECO:0000313" key="3">
    <source>
        <dbReference type="Proteomes" id="UP000323221"/>
    </source>
</evidence>
<gene>
    <name evidence="2" type="ORF">FQ330_03105</name>
</gene>
<dbReference type="AlphaFoldDB" id="A0A5M8QJS1"/>
<organism evidence="2 3">
    <name type="scientific">Agrococcus sediminis</name>
    <dbReference type="NCBI Taxonomy" id="2599924"/>
    <lineage>
        <taxon>Bacteria</taxon>
        <taxon>Bacillati</taxon>
        <taxon>Actinomycetota</taxon>
        <taxon>Actinomycetes</taxon>
        <taxon>Micrococcales</taxon>
        <taxon>Microbacteriaceae</taxon>
        <taxon>Agrococcus</taxon>
    </lineage>
</organism>
<comment type="caution">
    <text evidence="2">The sequence shown here is derived from an EMBL/GenBank/DDBJ whole genome shotgun (WGS) entry which is preliminary data.</text>
</comment>
<keyword evidence="3" id="KW-1185">Reference proteome</keyword>
<dbReference type="EMBL" id="VOIR01000011">
    <property type="protein sequence ID" value="KAA6436407.1"/>
    <property type="molecule type" value="Genomic_DNA"/>
</dbReference>
<protein>
    <submittedName>
        <fullName evidence="2">Uncharacterized protein</fullName>
    </submittedName>
</protein>
<reference evidence="2 3" key="1">
    <citation type="submission" date="2019-08" db="EMBL/GenBank/DDBJ databases">
        <title>Agrococcus lahaulensis sp. nov., isolated from a cold desert of the Indian Himalayas.</title>
        <authorList>
            <person name="Qu J.H."/>
        </authorList>
    </citation>
    <scope>NUCLEOTIDE SEQUENCE [LARGE SCALE GENOMIC DNA]</scope>
    <source>
        <strain evidence="2 3">NS18</strain>
    </source>
</reference>
<proteinExistence type="predicted"/>
<sequence length="404" mass="45336">MPNPNVRTYRVPCSTWLPNGGGTSTGSYPAKNSSGFTCHFRDGGYFGGGTQGILFQCRPLSDRASNGRIDYYVRLTDGSLYYSSYRCLYPTDAYAPIERKTGEGKVYTGGRGDFLLTNASGAVRHSGGGERTDTTGYVTRNVDLSTPERFTGAWQPSFDAKTGVTAAGEPRYGYYRLDWTLDYRLCTKWEYPSWLRQSVRIDCSRKGTDRPTSPYTYSCDSNPPLRAGVRSGANFAAARCSAAAWSCDIKGHIRVGGASERVSVMRNGQSSIVSWHDRSVRDPNNRVRVLSWQQRSEVEAGSTPKNPAVKRDNDEKEYFQASWKWGTWNTINRDGELFFYWASDPGAPFRWETEYRFHGQFLVPTQTSMNSGSQNRWVKDYGYCGTHKSPQVEVLRSVSSLPRP</sequence>
<dbReference type="Proteomes" id="UP000323221">
    <property type="component" value="Unassembled WGS sequence"/>
</dbReference>